<evidence type="ECO:0008006" key="3">
    <source>
        <dbReference type="Google" id="ProtNLM"/>
    </source>
</evidence>
<dbReference type="PATRIC" id="fig|1255043.3.peg.2832"/>
<dbReference type="InterPro" id="IPR029063">
    <property type="entry name" value="SAM-dependent_MTases_sf"/>
</dbReference>
<evidence type="ECO:0000313" key="2">
    <source>
        <dbReference type="Proteomes" id="UP000010809"/>
    </source>
</evidence>
<dbReference type="PANTHER" id="PTHR20974">
    <property type="entry name" value="UPF0585 PROTEIN CG18661"/>
    <property type="match status" value="1"/>
</dbReference>
<dbReference type="PANTHER" id="PTHR20974:SF0">
    <property type="entry name" value="UPF0585 PROTEIN CG18661"/>
    <property type="match status" value="1"/>
</dbReference>
<dbReference type="Pfam" id="PF06080">
    <property type="entry name" value="DUF938"/>
    <property type="match status" value="1"/>
</dbReference>
<name>L0DZR9_THIND</name>
<evidence type="ECO:0000313" key="1">
    <source>
        <dbReference type="EMBL" id="AGA34445.1"/>
    </source>
</evidence>
<dbReference type="eggNOG" id="COG2226">
    <property type="taxonomic scope" value="Bacteria"/>
</dbReference>
<dbReference type="SUPFAM" id="SSF53335">
    <property type="entry name" value="S-adenosyl-L-methionine-dependent methyltransferases"/>
    <property type="match status" value="1"/>
</dbReference>
<dbReference type="KEGG" id="tni:TVNIR_2807"/>
<dbReference type="EMBL" id="CP003989">
    <property type="protein sequence ID" value="AGA34445.1"/>
    <property type="molecule type" value="Genomic_DNA"/>
</dbReference>
<dbReference type="InterPro" id="IPR010342">
    <property type="entry name" value="DUF938"/>
</dbReference>
<dbReference type="Gene3D" id="3.40.50.150">
    <property type="entry name" value="Vaccinia Virus protein VP39"/>
    <property type="match status" value="1"/>
</dbReference>
<organism evidence="1 2">
    <name type="scientific">Thioalkalivibrio nitratireducens (strain DSM 14787 / UNIQEM 213 / ALEN2)</name>
    <dbReference type="NCBI Taxonomy" id="1255043"/>
    <lineage>
        <taxon>Bacteria</taxon>
        <taxon>Pseudomonadati</taxon>
        <taxon>Pseudomonadota</taxon>
        <taxon>Gammaproteobacteria</taxon>
        <taxon>Chromatiales</taxon>
        <taxon>Ectothiorhodospiraceae</taxon>
        <taxon>Thioalkalivibrio</taxon>
    </lineage>
</organism>
<dbReference type="AlphaFoldDB" id="L0DZR9"/>
<accession>L0DZR9</accession>
<dbReference type="HOGENOM" id="CLU_067698_2_0_6"/>
<protein>
    <recommendedName>
        <fullName evidence="3">SAM-dependent methyltransferase</fullName>
    </recommendedName>
</protein>
<gene>
    <name evidence="1" type="ordered locus">TVNIR_2807</name>
</gene>
<keyword evidence="2" id="KW-1185">Reference proteome</keyword>
<dbReference type="Proteomes" id="UP000010809">
    <property type="component" value="Chromosome"/>
</dbReference>
<dbReference type="STRING" id="1255043.TVNIR_2807"/>
<proteinExistence type="predicted"/>
<reference evidence="1" key="1">
    <citation type="submission" date="2015-12" db="EMBL/GenBank/DDBJ databases">
        <authorList>
            <person name="Tikhonova T.V."/>
            <person name="Pavlov A.R."/>
            <person name="Beletsky A.V."/>
            <person name="Mardanov A.V."/>
            <person name="Sorokin D.Y."/>
            <person name="Ravin N.V."/>
            <person name="Popov V.O."/>
        </authorList>
    </citation>
    <scope>NUCLEOTIDE SEQUENCE</scope>
    <source>
        <strain evidence="1">DSM 14787</strain>
    </source>
</reference>
<sequence>MQRPFAESAEQNKDPILAVLREWFRAPGSVLEIGSGTGQHAVHFAAALPHLEWQASDVAAHAAGIEAWRVSAGLPNLRPVRVLDVATGPWPDEVFDYAYTANTAHIMHWPEVLAMLAGVGQVLRGGGLFAMYGPFAISGRHTAASNAGFDAALRRSNPGMGVRDLDQLHEAARDCALELVDRIVMPVNNLTLIWRRRD</sequence>